<evidence type="ECO:0008006" key="5">
    <source>
        <dbReference type="Google" id="ProtNLM"/>
    </source>
</evidence>
<sequence length="115" mass="11856">MLPPLLPLVLHAVGMGSCPFGRRCCPRATPRGQAMPPCVGAAPTGGRSCRRAALCGLAVGSCHLWPGMPASACHAHGRPRLLSTAPAMGFGRGQSPPYKGPWPQPVAPCSWPSHG</sequence>
<evidence type="ECO:0000256" key="2">
    <source>
        <dbReference type="SAM" id="SignalP"/>
    </source>
</evidence>
<accession>A0A426XJK8</accession>
<keyword evidence="2" id="KW-0732">Signal</keyword>
<feature type="signal peptide" evidence="2">
    <location>
        <begin position="1"/>
        <end position="16"/>
    </location>
</feature>
<dbReference type="EMBL" id="AMZH03020007">
    <property type="protein sequence ID" value="RRT39650.1"/>
    <property type="molecule type" value="Genomic_DNA"/>
</dbReference>
<evidence type="ECO:0000256" key="1">
    <source>
        <dbReference type="SAM" id="MobiDB-lite"/>
    </source>
</evidence>
<dbReference type="AlphaFoldDB" id="A0A426XJK8"/>
<organism evidence="3 4">
    <name type="scientific">Ensete ventricosum</name>
    <name type="common">Abyssinian banana</name>
    <name type="synonym">Musa ensete</name>
    <dbReference type="NCBI Taxonomy" id="4639"/>
    <lineage>
        <taxon>Eukaryota</taxon>
        <taxon>Viridiplantae</taxon>
        <taxon>Streptophyta</taxon>
        <taxon>Embryophyta</taxon>
        <taxon>Tracheophyta</taxon>
        <taxon>Spermatophyta</taxon>
        <taxon>Magnoliopsida</taxon>
        <taxon>Liliopsida</taxon>
        <taxon>Zingiberales</taxon>
        <taxon>Musaceae</taxon>
        <taxon>Ensete</taxon>
    </lineage>
</organism>
<evidence type="ECO:0000313" key="4">
    <source>
        <dbReference type="Proteomes" id="UP000287651"/>
    </source>
</evidence>
<comment type="caution">
    <text evidence="3">The sequence shown here is derived from an EMBL/GenBank/DDBJ whole genome shotgun (WGS) entry which is preliminary data.</text>
</comment>
<name>A0A426XJK8_ENSVE</name>
<evidence type="ECO:0000313" key="3">
    <source>
        <dbReference type="EMBL" id="RRT39650.1"/>
    </source>
</evidence>
<reference evidence="3 4" key="1">
    <citation type="journal article" date="2014" name="Agronomy (Basel)">
        <title>A Draft Genome Sequence for Ensete ventricosum, the Drought-Tolerant Tree Against Hunger.</title>
        <authorList>
            <person name="Harrison J."/>
            <person name="Moore K.A."/>
            <person name="Paszkiewicz K."/>
            <person name="Jones T."/>
            <person name="Grant M."/>
            <person name="Ambacheew D."/>
            <person name="Muzemil S."/>
            <person name="Studholme D.J."/>
        </authorList>
    </citation>
    <scope>NUCLEOTIDE SEQUENCE [LARGE SCALE GENOMIC DNA]</scope>
</reference>
<protein>
    <recommendedName>
        <fullName evidence="5">Secreted protein</fullName>
    </recommendedName>
</protein>
<feature type="chain" id="PRO_5019568025" description="Secreted protein" evidence="2">
    <location>
        <begin position="17"/>
        <end position="115"/>
    </location>
</feature>
<gene>
    <name evidence="3" type="ORF">B296_00023282</name>
</gene>
<feature type="region of interest" description="Disordered" evidence="1">
    <location>
        <begin position="85"/>
        <end position="115"/>
    </location>
</feature>
<dbReference type="Proteomes" id="UP000287651">
    <property type="component" value="Unassembled WGS sequence"/>
</dbReference>
<proteinExistence type="predicted"/>